<evidence type="ECO:0000256" key="1">
    <source>
        <dbReference type="SAM" id="MobiDB-lite"/>
    </source>
</evidence>
<accession>A0A9P5PAC5</accession>
<gene>
    <name evidence="2" type="ORF">BDP27DRAFT_1431777</name>
</gene>
<dbReference type="AlphaFoldDB" id="A0A9P5PAC5"/>
<feature type="region of interest" description="Disordered" evidence="1">
    <location>
        <begin position="275"/>
        <end position="300"/>
    </location>
</feature>
<dbReference type="EMBL" id="JADNRY010000322">
    <property type="protein sequence ID" value="KAF9059157.1"/>
    <property type="molecule type" value="Genomic_DNA"/>
</dbReference>
<dbReference type="OrthoDB" id="3102283at2759"/>
<sequence length="320" mass="35266">MSEQVNITAQGGERKFCLSEIRRMTQKELLEIAQAQPHLWPSNSVGSLKNRTVVKILEEVLLDKDSRYYTTAPMPLDTVVIKKRHGGQGASAANPSMDPHVPESVVAPNVTRTGAAGSSAGAIARTNNGSMWNPIQMPIPHQNQEILNTLFTVRLLDKREIPPAHTAVDIIVDPSHILQEQCPLGKLKVKTKEVVQLLEGTNTIKGFIKLSTPHHRIKTDYQLFLFSKPRVPLRETPVSVEYLFASDGIINVMVENGLIKKQVNNILNSLKRKHKEEDSLSDLENEGSSGSTSSTFGPDAASIPLHIARKRANLQKADAD</sequence>
<name>A0A9P5PAC5_9AGAR</name>
<dbReference type="Proteomes" id="UP000772434">
    <property type="component" value="Unassembled WGS sequence"/>
</dbReference>
<evidence type="ECO:0000313" key="3">
    <source>
        <dbReference type="Proteomes" id="UP000772434"/>
    </source>
</evidence>
<comment type="caution">
    <text evidence="2">The sequence shown here is derived from an EMBL/GenBank/DDBJ whole genome shotgun (WGS) entry which is preliminary data.</text>
</comment>
<evidence type="ECO:0000313" key="2">
    <source>
        <dbReference type="EMBL" id="KAF9059157.1"/>
    </source>
</evidence>
<proteinExistence type="predicted"/>
<protein>
    <submittedName>
        <fullName evidence="2">Uncharacterized protein</fullName>
    </submittedName>
</protein>
<keyword evidence="3" id="KW-1185">Reference proteome</keyword>
<organism evidence="2 3">
    <name type="scientific">Rhodocollybia butyracea</name>
    <dbReference type="NCBI Taxonomy" id="206335"/>
    <lineage>
        <taxon>Eukaryota</taxon>
        <taxon>Fungi</taxon>
        <taxon>Dikarya</taxon>
        <taxon>Basidiomycota</taxon>
        <taxon>Agaricomycotina</taxon>
        <taxon>Agaricomycetes</taxon>
        <taxon>Agaricomycetidae</taxon>
        <taxon>Agaricales</taxon>
        <taxon>Marasmiineae</taxon>
        <taxon>Omphalotaceae</taxon>
        <taxon>Rhodocollybia</taxon>
    </lineage>
</organism>
<reference evidence="2" key="1">
    <citation type="submission" date="2020-11" db="EMBL/GenBank/DDBJ databases">
        <authorList>
            <consortium name="DOE Joint Genome Institute"/>
            <person name="Ahrendt S."/>
            <person name="Riley R."/>
            <person name="Andreopoulos W."/>
            <person name="Labutti K."/>
            <person name="Pangilinan J."/>
            <person name="Ruiz-Duenas F.J."/>
            <person name="Barrasa J.M."/>
            <person name="Sanchez-Garcia M."/>
            <person name="Camarero S."/>
            <person name="Miyauchi S."/>
            <person name="Serrano A."/>
            <person name="Linde D."/>
            <person name="Babiker R."/>
            <person name="Drula E."/>
            <person name="Ayuso-Fernandez I."/>
            <person name="Pacheco R."/>
            <person name="Padilla G."/>
            <person name="Ferreira P."/>
            <person name="Barriuso J."/>
            <person name="Kellner H."/>
            <person name="Castanera R."/>
            <person name="Alfaro M."/>
            <person name="Ramirez L."/>
            <person name="Pisabarro A.G."/>
            <person name="Kuo A."/>
            <person name="Tritt A."/>
            <person name="Lipzen A."/>
            <person name="He G."/>
            <person name="Yan M."/>
            <person name="Ng V."/>
            <person name="Cullen D."/>
            <person name="Martin F."/>
            <person name="Rosso M.-N."/>
            <person name="Henrissat B."/>
            <person name="Hibbett D."/>
            <person name="Martinez A.T."/>
            <person name="Grigoriev I.V."/>
        </authorList>
    </citation>
    <scope>NUCLEOTIDE SEQUENCE</scope>
    <source>
        <strain evidence="2">AH 40177</strain>
    </source>
</reference>